<evidence type="ECO:0000313" key="3">
    <source>
        <dbReference type="Proteomes" id="UP001218188"/>
    </source>
</evidence>
<protein>
    <recommendedName>
        <fullName evidence="1">BTB domain-containing protein</fullName>
    </recommendedName>
</protein>
<accession>A0AAD6S0E3</accession>
<dbReference type="PROSITE" id="PS50097">
    <property type="entry name" value="BTB"/>
    <property type="match status" value="1"/>
</dbReference>
<gene>
    <name evidence="2" type="ORF">C8F04DRAFT_1052859</name>
</gene>
<dbReference type="InterPro" id="IPR000210">
    <property type="entry name" value="BTB/POZ_dom"/>
</dbReference>
<dbReference type="EMBL" id="JARJCM010000344">
    <property type="protein sequence ID" value="KAJ7018332.1"/>
    <property type="molecule type" value="Genomic_DNA"/>
</dbReference>
<dbReference type="Gene3D" id="3.30.710.10">
    <property type="entry name" value="Potassium Channel Kv1.1, Chain A"/>
    <property type="match status" value="1"/>
</dbReference>
<proteinExistence type="predicted"/>
<comment type="caution">
    <text evidence="2">The sequence shown here is derived from an EMBL/GenBank/DDBJ whole genome shotgun (WGS) entry which is preliminary data.</text>
</comment>
<dbReference type="CDD" id="cd18186">
    <property type="entry name" value="BTB_POZ_ZBTB_KLHL-like"/>
    <property type="match status" value="1"/>
</dbReference>
<dbReference type="AlphaFoldDB" id="A0AAD6S0E3"/>
<evidence type="ECO:0000259" key="1">
    <source>
        <dbReference type="PROSITE" id="PS50097"/>
    </source>
</evidence>
<feature type="domain" description="BTB" evidence="1">
    <location>
        <begin position="26"/>
        <end position="97"/>
    </location>
</feature>
<sequence>MSLPPEKRRRTEDASTKRSNIWYKDGSVVLQAQNTQFRVHWSLLSQNSSFFRDLEDLPQPPEQPTVDGCPVVELPDDEFDVEFVLKALYTPSFLYQTALPLAVIAAHIRLGRKYDFRELLDLAVARLTFEHPTTLQEYDALPKPYIPTRIVPHDSVRFDIVTLARENGILSVLPLAYYRVLRTTHSADGLFQHLERDDGTQASLAPVDLRRCVSGREKILDVQLKPGYPCGWYRSRVPGPNCTGLEHCVELREKCLRTYLDAVTTLKGLMKFRLTSNTELCAACAQDIPKSNAAGRRRMWDELPGFFDLPPWGELKNEL</sequence>
<organism evidence="2 3">
    <name type="scientific">Mycena alexandri</name>
    <dbReference type="NCBI Taxonomy" id="1745969"/>
    <lineage>
        <taxon>Eukaryota</taxon>
        <taxon>Fungi</taxon>
        <taxon>Dikarya</taxon>
        <taxon>Basidiomycota</taxon>
        <taxon>Agaricomycotina</taxon>
        <taxon>Agaricomycetes</taxon>
        <taxon>Agaricomycetidae</taxon>
        <taxon>Agaricales</taxon>
        <taxon>Marasmiineae</taxon>
        <taxon>Mycenaceae</taxon>
        <taxon>Mycena</taxon>
    </lineage>
</organism>
<reference evidence="2" key="1">
    <citation type="submission" date="2023-03" db="EMBL/GenBank/DDBJ databases">
        <title>Massive genome expansion in bonnet fungi (Mycena s.s.) driven by repeated elements and novel gene families across ecological guilds.</title>
        <authorList>
            <consortium name="Lawrence Berkeley National Laboratory"/>
            <person name="Harder C.B."/>
            <person name="Miyauchi S."/>
            <person name="Viragh M."/>
            <person name="Kuo A."/>
            <person name="Thoen E."/>
            <person name="Andreopoulos B."/>
            <person name="Lu D."/>
            <person name="Skrede I."/>
            <person name="Drula E."/>
            <person name="Henrissat B."/>
            <person name="Morin E."/>
            <person name="Kohler A."/>
            <person name="Barry K."/>
            <person name="LaButti K."/>
            <person name="Morin E."/>
            <person name="Salamov A."/>
            <person name="Lipzen A."/>
            <person name="Mereny Z."/>
            <person name="Hegedus B."/>
            <person name="Baldrian P."/>
            <person name="Stursova M."/>
            <person name="Weitz H."/>
            <person name="Taylor A."/>
            <person name="Grigoriev I.V."/>
            <person name="Nagy L.G."/>
            <person name="Martin F."/>
            <person name="Kauserud H."/>
        </authorList>
    </citation>
    <scope>NUCLEOTIDE SEQUENCE</scope>
    <source>
        <strain evidence="2">CBHHK200</strain>
    </source>
</reference>
<dbReference type="Proteomes" id="UP001218188">
    <property type="component" value="Unassembled WGS sequence"/>
</dbReference>
<evidence type="ECO:0000313" key="2">
    <source>
        <dbReference type="EMBL" id="KAJ7018332.1"/>
    </source>
</evidence>
<keyword evidence="3" id="KW-1185">Reference proteome</keyword>
<dbReference type="InterPro" id="IPR011333">
    <property type="entry name" value="SKP1/BTB/POZ_sf"/>
</dbReference>
<name>A0AAD6S0E3_9AGAR</name>